<keyword evidence="2" id="KW-1185">Reference proteome</keyword>
<reference evidence="1 2" key="1">
    <citation type="submission" date="2017-09" db="EMBL/GenBank/DDBJ databases">
        <title>WGS assembly of Aquilegia coerulea Goldsmith.</title>
        <authorList>
            <person name="Hodges S."/>
            <person name="Kramer E."/>
            <person name="Nordborg M."/>
            <person name="Tomkins J."/>
            <person name="Borevitz J."/>
            <person name="Derieg N."/>
            <person name="Yan J."/>
            <person name="Mihaltcheva S."/>
            <person name="Hayes R.D."/>
            <person name="Rokhsar D."/>
        </authorList>
    </citation>
    <scope>NUCLEOTIDE SEQUENCE [LARGE SCALE GENOMIC DNA]</scope>
    <source>
        <strain evidence="2">cv. Goldsmith</strain>
    </source>
</reference>
<dbReference type="InParanoid" id="A0A2G5ECG2"/>
<name>A0A2G5ECG2_AQUCA</name>
<dbReference type="EMBL" id="KZ305026">
    <property type="protein sequence ID" value="PIA53455.1"/>
    <property type="molecule type" value="Genomic_DNA"/>
</dbReference>
<accession>A0A2G5ECG2</accession>
<evidence type="ECO:0000313" key="1">
    <source>
        <dbReference type="EMBL" id="PIA53455.1"/>
    </source>
</evidence>
<organism evidence="1 2">
    <name type="scientific">Aquilegia coerulea</name>
    <name type="common">Rocky mountain columbine</name>
    <dbReference type="NCBI Taxonomy" id="218851"/>
    <lineage>
        <taxon>Eukaryota</taxon>
        <taxon>Viridiplantae</taxon>
        <taxon>Streptophyta</taxon>
        <taxon>Embryophyta</taxon>
        <taxon>Tracheophyta</taxon>
        <taxon>Spermatophyta</taxon>
        <taxon>Magnoliopsida</taxon>
        <taxon>Ranunculales</taxon>
        <taxon>Ranunculaceae</taxon>
        <taxon>Thalictroideae</taxon>
        <taxon>Aquilegia</taxon>
    </lineage>
</organism>
<dbReference type="Proteomes" id="UP000230069">
    <property type="component" value="Unassembled WGS sequence"/>
</dbReference>
<sequence length="88" mass="10024">MSISLSALSNHTDDGIITPLLVTTQFNQMAESPTEHISKFLQTSPKGLPWFLAESHSRIHTMIFPKITRMKLRKLNPSIKILKRNHNS</sequence>
<dbReference type="AlphaFoldDB" id="A0A2G5ECG2"/>
<proteinExistence type="predicted"/>
<gene>
    <name evidence="1" type="ORF">AQUCO_00900206v1</name>
</gene>
<evidence type="ECO:0000313" key="2">
    <source>
        <dbReference type="Proteomes" id="UP000230069"/>
    </source>
</evidence>
<protein>
    <submittedName>
        <fullName evidence="1">Uncharacterized protein</fullName>
    </submittedName>
</protein>